<dbReference type="PANTHER" id="PTHR42895">
    <property type="entry name" value="IRON-SULFUR CLUSTER-BINDING PROTEIN-RELATED"/>
    <property type="match status" value="1"/>
</dbReference>
<sequence length="518" mass="57221">MEGLSQKIYLELEEPTEEDNRSSWERIQDALREKFGRVIPSLEVLQMLYPCCEDSGWKVTVSLAYSEEGWKALRLEPGNTADCHYGYCADLGSTTVVMRLVDCRRGETLGEVSVNNRQIAWGADILTRIFYCKDHPEHLQELTKAARDSFLEAMEVLRRKTGIGPEACLCMTVAGNAAMMHFFYGLDPFCVFASPYALRATHFPAYTGRSLGIPIGGMVYSFPARANYLGGDIISGILASDLDRQEEIGVFLDIGTNGELVIGNRDFLLGGAGAAGPALEGGVVRTGMRAEEGAVSYVKLTDGEFHLTVIGGGAPRGICGSGIVDLLAELFLHGWVDIRGRFLPQASEKIQRREPEQELAVEYAPDLWFYQSDISEFIKTKAAAHTMVEYLMRQIGLTMDDVGEFHVAGAFGTYLNKESAVAVGLYPDIDRSRIVSEGNASLEGAMYWLLHRQAGQRMEEILGKMEYIQFGAVDDFLHLMIAAEALPHTDLSQYPTVEKKLRESYSSARSVHSTAQTV</sequence>
<dbReference type="Gene3D" id="3.30.420.480">
    <property type="entry name" value="Domain of unknown function (DUF4445)"/>
    <property type="match status" value="1"/>
</dbReference>
<feature type="domain" description="RACo linker region" evidence="2">
    <location>
        <begin position="5"/>
        <end position="81"/>
    </location>
</feature>
<dbReference type="Proteomes" id="UP000823849">
    <property type="component" value="Unassembled WGS sequence"/>
</dbReference>
<reference evidence="4" key="2">
    <citation type="submission" date="2021-04" db="EMBL/GenBank/DDBJ databases">
        <authorList>
            <person name="Gilroy R."/>
        </authorList>
    </citation>
    <scope>NUCLEOTIDE SEQUENCE</scope>
    <source>
        <strain evidence="4">CHK185-5351</strain>
    </source>
</reference>
<evidence type="ECO:0000313" key="5">
    <source>
        <dbReference type="Proteomes" id="UP000823849"/>
    </source>
</evidence>
<evidence type="ECO:0000259" key="3">
    <source>
        <dbReference type="Pfam" id="PF17651"/>
    </source>
</evidence>
<evidence type="ECO:0000313" key="4">
    <source>
        <dbReference type="EMBL" id="HJC14474.1"/>
    </source>
</evidence>
<proteinExistence type="predicted"/>
<protein>
    <submittedName>
        <fullName evidence="4">DUF4445 domain-containing protein</fullName>
    </submittedName>
</protein>
<dbReference type="EMBL" id="DWWU01000007">
    <property type="protein sequence ID" value="HJC14474.1"/>
    <property type="molecule type" value="Genomic_DNA"/>
</dbReference>
<organism evidence="4 5">
    <name type="scientific">Candidatus Fusicatenibacter intestinigallinarum</name>
    <dbReference type="NCBI Taxonomy" id="2838598"/>
    <lineage>
        <taxon>Bacteria</taxon>
        <taxon>Bacillati</taxon>
        <taxon>Bacillota</taxon>
        <taxon>Clostridia</taxon>
        <taxon>Lachnospirales</taxon>
        <taxon>Lachnospiraceae</taxon>
        <taxon>Fusicatenibacter</taxon>
    </lineage>
</organism>
<dbReference type="AlphaFoldDB" id="A0A9D2SMA8"/>
<dbReference type="InterPro" id="IPR027980">
    <property type="entry name" value="RACo_C"/>
</dbReference>
<reference evidence="4" key="1">
    <citation type="journal article" date="2021" name="PeerJ">
        <title>Extensive microbial diversity within the chicken gut microbiome revealed by metagenomics and culture.</title>
        <authorList>
            <person name="Gilroy R."/>
            <person name="Ravi A."/>
            <person name="Getino M."/>
            <person name="Pursley I."/>
            <person name="Horton D.L."/>
            <person name="Alikhan N.F."/>
            <person name="Baker D."/>
            <person name="Gharbi K."/>
            <person name="Hall N."/>
            <person name="Watson M."/>
            <person name="Adriaenssens E.M."/>
            <person name="Foster-Nyarko E."/>
            <person name="Jarju S."/>
            <person name="Secka A."/>
            <person name="Antonio M."/>
            <person name="Oren A."/>
            <person name="Chaudhuri R.R."/>
            <person name="La Ragione R."/>
            <person name="Hildebrand F."/>
            <person name="Pallen M.J."/>
        </authorList>
    </citation>
    <scope>NUCLEOTIDE SEQUENCE</scope>
    <source>
        <strain evidence="4">CHK185-5351</strain>
    </source>
</reference>
<feature type="domain" description="RACo-like middle region" evidence="3">
    <location>
        <begin position="85"/>
        <end position="245"/>
    </location>
</feature>
<dbReference type="Gene3D" id="3.10.20.880">
    <property type="match status" value="1"/>
</dbReference>
<name>A0A9D2SMA8_9FIRM</name>
<comment type="caution">
    <text evidence="4">The sequence shown here is derived from an EMBL/GenBank/DDBJ whole genome shotgun (WGS) entry which is preliminary data.</text>
</comment>
<dbReference type="Pfam" id="PF17651">
    <property type="entry name" value="Raco_middle"/>
    <property type="match status" value="1"/>
</dbReference>
<evidence type="ECO:0000259" key="2">
    <source>
        <dbReference type="Pfam" id="PF17650"/>
    </source>
</evidence>
<accession>A0A9D2SMA8</accession>
<dbReference type="InterPro" id="IPR040506">
    <property type="entry name" value="RACo_linker"/>
</dbReference>
<feature type="domain" description="RACo C-terminal" evidence="1">
    <location>
        <begin position="247"/>
        <end position="497"/>
    </location>
</feature>
<gene>
    <name evidence="4" type="ORF">H9705_01420</name>
</gene>
<dbReference type="InterPro" id="IPR041414">
    <property type="entry name" value="Raco-like_middle"/>
</dbReference>
<dbReference type="InterPro" id="IPR042259">
    <property type="entry name" value="Raco-like_middle_sf"/>
</dbReference>
<dbReference type="InterPro" id="IPR052911">
    <property type="entry name" value="Corrinoid_activation_enz"/>
</dbReference>
<evidence type="ECO:0000259" key="1">
    <source>
        <dbReference type="Pfam" id="PF14574"/>
    </source>
</evidence>
<dbReference type="Pfam" id="PF14574">
    <property type="entry name" value="RACo_C_ter"/>
    <property type="match status" value="1"/>
</dbReference>
<dbReference type="Pfam" id="PF17650">
    <property type="entry name" value="RACo_linker"/>
    <property type="match status" value="1"/>
</dbReference>
<dbReference type="PANTHER" id="PTHR42895:SF2">
    <property type="entry name" value="IRON-SULFUR CLUSTER PROTEIN"/>
    <property type="match status" value="1"/>
</dbReference>